<sequence>MLCLSTLYFHVRCFGALVWLLAATESGWTSPPIFYDIIISITFVVVAAQVNKVQINVTSPIQVDVDEFEITCHAQGSYHHIFSYAIHKNGSSGWSPVVRQYYTVGSITSMVKTEWFLSSFESRAILSGTPLPSPLATMKMTIPANKVNMATDAAEYQCDFVATQRSGNYPITHSDVAYIEILPGPTGHSSSKTTTPTSTAGNRLSFGRLNFAFLISLIILVKQNTHYI</sequence>
<reference evidence="1" key="1">
    <citation type="submission" date="2019-08" db="EMBL/GenBank/DDBJ databases">
        <title>The improved chromosome-level genome for the pearl oyster Pinctada fucata martensii using PacBio sequencing and Hi-C.</title>
        <authorList>
            <person name="Zheng Z."/>
        </authorList>
    </citation>
    <scope>NUCLEOTIDE SEQUENCE</scope>
    <source>
        <strain evidence="1">ZZ-2019</strain>
        <tissue evidence="1">Adductor muscle</tissue>
    </source>
</reference>
<dbReference type="AlphaFoldDB" id="A0AA88YKT1"/>
<comment type="caution">
    <text evidence="1">The sequence shown here is derived from an EMBL/GenBank/DDBJ whole genome shotgun (WGS) entry which is preliminary data.</text>
</comment>
<proteinExistence type="predicted"/>
<organism evidence="1 2">
    <name type="scientific">Pinctada imbricata</name>
    <name type="common">Atlantic pearl-oyster</name>
    <name type="synonym">Pinctada martensii</name>
    <dbReference type="NCBI Taxonomy" id="66713"/>
    <lineage>
        <taxon>Eukaryota</taxon>
        <taxon>Metazoa</taxon>
        <taxon>Spiralia</taxon>
        <taxon>Lophotrochozoa</taxon>
        <taxon>Mollusca</taxon>
        <taxon>Bivalvia</taxon>
        <taxon>Autobranchia</taxon>
        <taxon>Pteriomorphia</taxon>
        <taxon>Pterioida</taxon>
        <taxon>Pterioidea</taxon>
        <taxon>Pteriidae</taxon>
        <taxon>Pinctada</taxon>
    </lineage>
</organism>
<dbReference type="EMBL" id="VSWD01000002">
    <property type="protein sequence ID" value="KAK3107229.1"/>
    <property type="molecule type" value="Genomic_DNA"/>
</dbReference>
<name>A0AA88YKT1_PINIB</name>
<accession>A0AA88YKT1</accession>
<dbReference type="Proteomes" id="UP001186944">
    <property type="component" value="Unassembled WGS sequence"/>
</dbReference>
<protein>
    <submittedName>
        <fullName evidence="1">Uncharacterized protein</fullName>
    </submittedName>
</protein>
<evidence type="ECO:0000313" key="2">
    <source>
        <dbReference type="Proteomes" id="UP001186944"/>
    </source>
</evidence>
<keyword evidence="2" id="KW-1185">Reference proteome</keyword>
<gene>
    <name evidence="1" type="ORF">FSP39_009908</name>
</gene>
<evidence type="ECO:0000313" key="1">
    <source>
        <dbReference type="EMBL" id="KAK3107229.1"/>
    </source>
</evidence>